<organism evidence="6 7">
    <name type="scientific">Hungatella hathewayi</name>
    <dbReference type="NCBI Taxonomy" id="154046"/>
    <lineage>
        <taxon>Bacteria</taxon>
        <taxon>Bacillati</taxon>
        <taxon>Bacillota</taxon>
        <taxon>Clostridia</taxon>
        <taxon>Lachnospirales</taxon>
        <taxon>Lachnospiraceae</taxon>
        <taxon>Hungatella</taxon>
    </lineage>
</organism>
<dbReference type="InterPro" id="IPR052951">
    <property type="entry name" value="Tellurite_res_ion_channel"/>
</dbReference>
<feature type="transmembrane region" description="Helical" evidence="5">
    <location>
        <begin position="212"/>
        <end position="233"/>
    </location>
</feature>
<keyword evidence="4 5" id="KW-0472">Membrane</keyword>
<dbReference type="GO" id="GO:0005886">
    <property type="term" value="C:plasma membrane"/>
    <property type="evidence" value="ECO:0007669"/>
    <property type="project" value="TreeGrafter"/>
</dbReference>
<evidence type="ECO:0000256" key="1">
    <source>
        <dbReference type="ARBA" id="ARBA00004141"/>
    </source>
</evidence>
<dbReference type="PANTHER" id="PTHR37955:SF1">
    <property type="entry name" value="DEP DOMAIN-CONTAINING PROTEIN"/>
    <property type="match status" value="1"/>
</dbReference>
<accession>A0A174ISS1</accession>
<feature type="transmembrane region" description="Helical" evidence="5">
    <location>
        <begin position="127"/>
        <end position="150"/>
    </location>
</feature>
<evidence type="ECO:0000256" key="2">
    <source>
        <dbReference type="ARBA" id="ARBA00022692"/>
    </source>
</evidence>
<keyword evidence="2 5" id="KW-0812">Transmembrane</keyword>
<dbReference type="CDD" id="cd09325">
    <property type="entry name" value="TDT_C4-dicarb_trans"/>
    <property type="match status" value="1"/>
</dbReference>
<evidence type="ECO:0000256" key="4">
    <source>
        <dbReference type="ARBA" id="ARBA00023136"/>
    </source>
</evidence>
<reference evidence="6 7" key="1">
    <citation type="submission" date="2015-09" db="EMBL/GenBank/DDBJ databases">
        <authorList>
            <consortium name="Pathogen Informatics"/>
        </authorList>
    </citation>
    <scope>NUCLEOTIDE SEQUENCE [LARGE SCALE GENOMIC DNA]</scope>
    <source>
        <strain evidence="6 7">2789STDY5608850</strain>
    </source>
</reference>
<feature type="transmembrane region" description="Helical" evidence="5">
    <location>
        <begin position="286"/>
        <end position="305"/>
    </location>
</feature>
<dbReference type="Gene3D" id="1.50.10.150">
    <property type="entry name" value="Voltage-dependent anion channel"/>
    <property type="match status" value="1"/>
</dbReference>
<evidence type="ECO:0000256" key="5">
    <source>
        <dbReference type="SAM" id="Phobius"/>
    </source>
</evidence>
<dbReference type="InterPro" id="IPR038665">
    <property type="entry name" value="Voltage-dep_anion_channel_sf"/>
</dbReference>
<dbReference type="PANTHER" id="PTHR37955">
    <property type="entry name" value="TELLURITE RESISTANCE PROTEIN TEHA"/>
    <property type="match status" value="1"/>
</dbReference>
<gene>
    <name evidence="6" type="ORF">ERS852407_04329</name>
</gene>
<sequence length="312" mass="33968">MKERLKNMPIPVVATMLGAATLSNIYQGLGYDWIRHVTMWASTVVLLFYIAKIVLYPSIVKGEYKNTVPASLYAGITMVTMILCSYYKDWFPGAARVVLIAAVCIHAVHIAVFLFNNVFHGVKLDTFVPSWFVTFNGIMVSTVVGAAMLPPVMAKAVLIWGLCIYTVTIPFMIWRLAAKEVKPAAWHTQAIVLAPCSLCLASYLNLAAEPSMILVSVLFLCVFLSLVFIIVKLPSFFAVPFAPGFAGLTFPMAIGIVASNKAAAFFTGAGQETLGYVVKQIAGVQIYLTTAIIGMVLFGFMKLLCSPAKKQV</sequence>
<feature type="transmembrane region" description="Helical" evidence="5">
    <location>
        <begin position="184"/>
        <end position="206"/>
    </location>
</feature>
<evidence type="ECO:0000313" key="6">
    <source>
        <dbReference type="EMBL" id="CUO89491.1"/>
    </source>
</evidence>
<comment type="subcellular location">
    <subcellularLocation>
        <location evidence="1">Membrane</location>
        <topology evidence="1">Multi-pass membrane protein</topology>
    </subcellularLocation>
</comment>
<evidence type="ECO:0000256" key="3">
    <source>
        <dbReference type="ARBA" id="ARBA00022989"/>
    </source>
</evidence>
<dbReference type="GO" id="GO:0046583">
    <property type="term" value="F:monoatomic cation efflux transmembrane transporter activity"/>
    <property type="evidence" value="ECO:0007669"/>
    <property type="project" value="TreeGrafter"/>
</dbReference>
<dbReference type="RefSeq" id="WP_055658275.1">
    <property type="nucleotide sequence ID" value="NZ_CABIXC010000013.1"/>
</dbReference>
<feature type="transmembrane region" description="Helical" evidence="5">
    <location>
        <begin position="40"/>
        <end position="59"/>
    </location>
</feature>
<dbReference type="Pfam" id="PF03595">
    <property type="entry name" value="SLAC1"/>
    <property type="match status" value="1"/>
</dbReference>
<evidence type="ECO:0000313" key="7">
    <source>
        <dbReference type="Proteomes" id="UP000095651"/>
    </source>
</evidence>
<feature type="transmembrane region" description="Helical" evidence="5">
    <location>
        <begin position="71"/>
        <end position="88"/>
    </location>
</feature>
<dbReference type="InterPro" id="IPR004695">
    <property type="entry name" value="SLAC1/Mae1/Ssu1/TehA"/>
</dbReference>
<protein>
    <submittedName>
        <fullName evidence="6">C4-dicarboxylate transporter/malic acid transport protein</fullName>
    </submittedName>
</protein>
<feature type="transmembrane region" description="Helical" evidence="5">
    <location>
        <begin position="156"/>
        <end position="177"/>
    </location>
</feature>
<proteinExistence type="predicted"/>
<dbReference type="Proteomes" id="UP000095651">
    <property type="component" value="Unassembled WGS sequence"/>
</dbReference>
<dbReference type="EMBL" id="CYZE01000013">
    <property type="protein sequence ID" value="CUO89491.1"/>
    <property type="molecule type" value="Genomic_DNA"/>
</dbReference>
<feature type="transmembrane region" description="Helical" evidence="5">
    <location>
        <begin position="94"/>
        <end position="115"/>
    </location>
</feature>
<feature type="transmembrane region" description="Helical" evidence="5">
    <location>
        <begin position="245"/>
        <end position="266"/>
    </location>
</feature>
<dbReference type="AlphaFoldDB" id="A0A174ISS1"/>
<keyword evidence="3 5" id="KW-1133">Transmembrane helix</keyword>
<name>A0A174ISS1_9FIRM</name>